<feature type="compositionally biased region" description="Polar residues" evidence="1">
    <location>
        <begin position="958"/>
        <end position="973"/>
    </location>
</feature>
<feature type="compositionally biased region" description="Basic and acidic residues" evidence="1">
    <location>
        <begin position="633"/>
        <end position="644"/>
    </location>
</feature>
<dbReference type="Proteomes" id="UP001365128">
    <property type="component" value="Unassembled WGS sequence"/>
</dbReference>
<feature type="compositionally biased region" description="Polar residues" evidence="1">
    <location>
        <begin position="1056"/>
        <end position="1070"/>
    </location>
</feature>
<organism evidence="2 3">
    <name type="scientific">Phyllosticta citricarpa</name>
    <dbReference type="NCBI Taxonomy" id="55181"/>
    <lineage>
        <taxon>Eukaryota</taxon>
        <taxon>Fungi</taxon>
        <taxon>Dikarya</taxon>
        <taxon>Ascomycota</taxon>
        <taxon>Pezizomycotina</taxon>
        <taxon>Dothideomycetes</taxon>
        <taxon>Dothideomycetes incertae sedis</taxon>
        <taxon>Botryosphaeriales</taxon>
        <taxon>Phyllostictaceae</taxon>
        <taxon>Phyllosticta</taxon>
    </lineage>
</organism>
<feature type="compositionally biased region" description="Polar residues" evidence="1">
    <location>
        <begin position="1189"/>
        <end position="1199"/>
    </location>
</feature>
<protein>
    <submittedName>
        <fullName evidence="2">Uncharacterized protein</fullName>
    </submittedName>
</protein>
<dbReference type="Gene3D" id="1.10.20.10">
    <property type="entry name" value="Histone, subunit A"/>
    <property type="match status" value="1"/>
</dbReference>
<feature type="compositionally biased region" description="Basic and acidic residues" evidence="1">
    <location>
        <begin position="470"/>
        <end position="483"/>
    </location>
</feature>
<feature type="compositionally biased region" description="Basic and acidic residues" evidence="1">
    <location>
        <begin position="556"/>
        <end position="581"/>
    </location>
</feature>
<feature type="region of interest" description="Disordered" evidence="1">
    <location>
        <begin position="328"/>
        <end position="394"/>
    </location>
</feature>
<feature type="compositionally biased region" description="Low complexity" evidence="1">
    <location>
        <begin position="1370"/>
        <end position="1389"/>
    </location>
</feature>
<feature type="region of interest" description="Disordered" evidence="1">
    <location>
        <begin position="1090"/>
        <end position="1126"/>
    </location>
</feature>
<evidence type="ECO:0000256" key="1">
    <source>
        <dbReference type="SAM" id="MobiDB-lite"/>
    </source>
</evidence>
<feature type="compositionally biased region" description="Polar residues" evidence="1">
    <location>
        <begin position="499"/>
        <end position="508"/>
    </location>
</feature>
<feature type="compositionally biased region" description="Low complexity" evidence="1">
    <location>
        <begin position="1232"/>
        <end position="1248"/>
    </location>
</feature>
<keyword evidence="3" id="KW-1185">Reference proteome</keyword>
<proteinExistence type="predicted"/>
<evidence type="ECO:0000313" key="2">
    <source>
        <dbReference type="EMBL" id="KAK7550917.1"/>
    </source>
</evidence>
<feature type="region of interest" description="Disordered" evidence="1">
    <location>
        <begin position="1294"/>
        <end position="1314"/>
    </location>
</feature>
<feature type="compositionally biased region" description="Basic and acidic residues" evidence="1">
    <location>
        <begin position="980"/>
        <end position="991"/>
    </location>
</feature>
<comment type="caution">
    <text evidence="2">The sequence shown here is derived from an EMBL/GenBank/DDBJ whole genome shotgun (WGS) entry which is preliminary data.</text>
</comment>
<feature type="region of interest" description="Disordered" evidence="1">
    <location>
        <begin position="1189"/>
        <end position="1278"/>
    </location>
</feature>
<feature type="compositionally biased region" description="Basic and acidic residues" evidence="1">
    <location>
        <begin position="359"/>
        <end position="371"/>
    </location>
</feature>
<gene>
    <name evidence="2" type="ORF">IWX46DRAFT_429096</name>
</gene>
<feature type="compositionally biased region" description="Basic and acidic residues" evidence="1">
    <location>
        <begin position="905"/>
        <end position="921"/>
    </location>
</feature>
<dbReference type="EMBL" id="JBBPDW010000007">
    <property type="protein sequence ID" value="KAK7550917.1"/>
    <property type="molecule type" value="Genomic_DNA"/>
</dbReference>
<feature type="compositionally biased region" description="Low complexity" evidence="1">
    <location>
        <begin position="944"/>
        <end position="957"/>
    </location>
</feature>
<accession>A0ABR1MJG5</accession>
<name>A0ABR1MJG5_9PEZI</name>
<feature type="compositionally biased region" description="Low complexity" evidence="1">
    <location>
        <begin position="857"/>
        <end position="870"/>
    </location>
</feature>
<feature type="compositionally biased region" description="Basic and acidic residues" evidence="1">
    <location>
        <begin position="1"/>
        <end position="17"/>
    </location>
</feature>
<feature type="compositionally biased region" description="Basic and acidic residues" evidence="1">
    <location>
        <begin position="875"/>
        <end position="886"/>
    </location>
</feature>
<feature type="compositionally biased region" description="Low complexity" evidence="1">
    <location>
        <begin position="18"/>
        <end position="33"/>
    </location>
</feature>
<feature type="compositionally biased region" description="Polar residues" evidence="1">
    <location>
        <begin position="681"/>
        <end position="713"/>
    </location>
</feature>
<feature type="region of interest" description="Disordered" evidence="1">
    <location>
        <begin position="435"/>
        <end position="790"/>
    </location>
</feature>
<feature type="compositionally biased region" description="Basic and acidic residues" evidence="1">
    <location>
        <begin position="714"/>
        <end position="728"/>
    </location>
</feature>
<feature type="region of interest" description="Disordered" evidence="1">
    <location>
        <begin position="813"/>
        <end position="1038"/>
    </location>
</feature>
<feature type="region of interest" description="Disordered" evidence="1">
    <location>
        <begin position="1"/>
        <end position="33"/>
    </location>
</feature>
<feature type="compositionally biased region" description="Low complexity" evidence="1">
    <location>
        <begin position="749"/>
        <end position="759"/>
    </location>
</feature>
<feature type="compositionally biased region" description="Polar residues" evidence="1">
    <location>
        <begin position="760"/>
        <end position="769"/>
    </location>
</feature>
<evidence type="ECO:0000313" key="3">
    <source>
        <dbReference type="Proteomes" id="UP001365128"/>
    </source>
</evidence>
<reference evidence="2 3" key="1">
    <citation type="submission" date="2024-04" db="EMBL/GenBank/DDBJ databases">
        <title>Phyllosticta paracitricarpa is synonymous to the EU quarantine fungus P. citricarpa based on phylogenomic analyses.</title>
        <authorList>
            <consortium name="Lawrence Berkeley National Laboratory"/>
            <person name="Van Ingen-Buijs V.A."/>
            <person name="Van Westerhoven A.C."/>
            <person name="Haridas S."/>
            <person name="Skiadas P."/>
            <person name="Martin F."/>
            <person name="Groenewald J.Z."/>
            <person name="Crous P.W."/>
            <person name="Seidl M.F."/>
        </authorList>
    </citation>
    <scope>NUCLEOTIDE SEQUENCE [LARGE SCALE GENOMIC DNA]</scope>
    <source>
        <strain evidence="2 3">CBS 122670</strain>
    </source>
</reference>
<feature type="region of interest" description="Disordered" evidence="1">
    <location>
        <begin position="1330"/>
        <end position="1389"/>
    </location>
</feature>
<feature type="region of interest" description="Disordered" evidence="1">
    <location>
        <begin position="1053"/>
        <end position="1074"/>
    </location>
</feature>
<feature type="compositionally biased region" description="Basic and acidic residues" evidence="1">
    <location>
        <begin position="813"/>
        <end position="823"/>
    </location>
</feature>
<feature type="compositionally biased region" description="Basic and acidic residues" evidence="1">
    <location>
        <begin position="781"/>
        <end position="790"/>
    </location>
</feature>
<dbReference type="InterPro" id="IPR009072">
    <property type="entry name" value="Histone-fold"/>
</dbReference>
<sequence length="1389" mass="148966">MYRQPTRDRQGDSERASLRSSRPGSVSSDHQSILSPSSIASLLVPAPREPPPAYVAVAAASQIVTDHQNAKVIDELGPTADAVPAESARVSEEALSLLNSFLDALIYSVLGMARSPSITAMRPAILDVLKPRLAREAMSTADDELSGLLAGDEDEEFPEGQDGAEFRLDAVFTRTRLRIMVYTRLGELEDEDEERFLAEDQDTTGDLGRGPPRERNLVSWAAAIFLTSVVEYIAEQTLVVAGQAAFTRVRSKRKRSNAGNADEAAIERVIVHEHDMEKVALNSALGRLWRTWKKALRSHNTPLASPGSGRSSSHSSLFQSFHGYRRYSTGNAQDAPGATALTEETEKAQPDSTAGATIKEQDGDEKHRETDLPESGAAKKFLEDADREGQKRSAVLTRPTSWLFTPGRGQSASLLRSRCSSMPSLRLKAIEKEALAKAQEKQPAPETADSSPSPFVTPAESASDSQDQVASDRKQVSKEGKEKERRRRHSVKPAPLHISTYSTLQASFPSPPVGTPRSLFRDQSPIKGSEGGTAAMEPNGSAKGLSSRSSRSNVSDGKDRSGKSTTVSEKKALDCRTENGPDRNIFFDAPEQSKSHLRNGSADSQIIGLAKTSDVALAAPPSPLPPSGEMEEPAQKENLNDKQHVSSLPMGNVSEGKVMTNVVDAGPAPSKQPGECLREGSSGTQMATARPATSSTPGFQNSPKPPSLSGTSSHTRESAPRKSQDSSRSRNRVPSGSDQGVERAGLQRVSSVSSSGTSTYHQSRGSESSIVFGRQRGKPTRLSDDDRTREFDAQIAQADTVYYTLTPERMREVSAKPAAERATAEAQTQAGIATAPAKVTVFPRIIDQKPPWIPGRSNSSVASSKKGSVSLPGRRASDDNEKEAKTRRPLPVNEGAKVFSRLKQLPREPRVQTDPTFDLRDFLMSTTPSGPRMKPIDTTISNRSVSDTTSRTPTSTTGNIFSKSIKSSANGSGPASPFSRESKSRESKDSMPPRSSHKKTNLEPRNAAGPSHIDNDLIDLIRQGPPGPSGEHRIPRAVAPFRSTMDSDQFEMYASTGPSLSDSHQTSDSRSVLLPPIPTSQLAFSGEPLSLLGEFSDPEPGPAIKPDRPKKKLDPYAIPDDNDEEFVEDDTDITALSSHGTPKRPAQSEEQSLADFLASEPPPQHMTDNTKTEPFFLSNDTLSAIRSGNAATPASANGKRNQRHYQHQATLSQTQSLNPPPSSSYSTQTVATNFSTLNNLSRLNSNGTAVSGGSPLRRPPTSATTATKRSQHPPRDARLVDDDRGVLTEMADFLRFSGPPPKNKADAADSKPMPFVKMGRDGALIEVGPVSAGELGGDMRDADEGSMSGSKEGGPVKQSKWGRGRFWRKGSSASAGTAAAAAAAASAGH</sequence>
<feature type="compositionally biased region" description="Basic and acidic residues" evidence="1">
    <location>
        <begin position="380"/>
        <end position="391"/>
    </location>
</feature>
<feature type="compositionally biased region" description="Polar residues" evidence="1">
    <location>
        <begin position="1207"/>
        <end position="1231"/>
    </location>
</feature>